<accession>A0A4Y3VVE1</accession>
<reference evidence="1 2" key="1">
    <citation type="submission" date="2019-06" db="EMBL/GenBank/DDBJ databases">
        <title>Whole genome shotgun sequence of Streptomyces spinoverrucosus NBRC 14228.</title>
        <authorList>
            <person name="Hosoyama A."/>
            <person name="Uohara A."/>
            <person name="Ohji S."/>
            <person name="Ichikawa N."/>
        </authorList>
    </citation>
    <scope>NUCLEOTIDE SEQUENCE [LARGE SCALE GENOMIC DNA]</scope>
    <source>
        <strain evidence="1 2">NBRC 14228</strain>
    </source>
</reference>
<dbReference type="EMBL" id="BJND01000128">
    <property type="protein sequence ID" value="GEC10633.1"/>
    <property type="molecule type" value="Genomic_DNA"/>
</dbReference>
<gene>
    <name evidence="1" type="ORF">SSP24_82880</name>
</gene>
<keyword evidence="2" id="KW-1185">Reference proteome</keyword>
<comment type="caution">
    <text evidence="1">The sequence shown here is derived from an EMBL/GenBank/DDBJ whole genome shotgun (WGS) entry which is preliminary data.</text>
</comment>
<dbReference type="OrthoDB" id="3405537at2"/>
<evidence type="ECO:0000313" key="1">
    <source>
        <dbReference type="EMBL" id="GEC10633.1"/>
    </source>
</evidence>
<name>A0A4Y3VVE1_9ACTN</name>
<proteinExistence type="predicted"/>
<dbReference type="AlphaFoldDB" id="A0A4Y3VVE1"/>
<dbReference type="RefSeq" id="WP_141316315.1">
    <property type="nucleotide sequence ID" value="NZ_BJND01000128.1"/>
</dbReference>
<sequence length="100" mass="11249">MRWLSKRIVSTVLSDLGSGRRHLTHEALDELPEGKVVEHIRSVLVATPALPKRDEQMVRLERHVRDLVASRATAEGRAAVYLLNWLAGRNRPLPPTASRP</sequence>
<organism evidence="1 2">
    <name type="scientific">Streptomyces spinoverrucosus</name>
    <dbReference type="NCBI Taxonomy" id="284043"/>
    <lineage>
        <taxon>Bacteria</taxon>
        <taxon>Bacillati</taxon>
        <taxon>Actinomycetota</taxon>
        <taxon>Actinomycetes</taxon>
        <taxon>Kitasatosporales</taxon>
        <taxon>Streptomycetaceae</taxon>
        <taxon>Streptomyces</taxon>
    </lineage>
</organism>
<dbReference type="Proteomes" id="UP000317881">
    <property type="component" value="Unassembled WGS sequence"/>
</dbReference>
<protein>
    <submittedName>
        <fullName evidence="1">Uncharacterized protein</fullName>
    </submittedName>
</protein>
<evidence type="ECO:0000313" key="2">
    <source>
        <dbReference type="Proteomes" id="UP000317881"/>
    </source>
</evidence>